<dbReference type="Pfam" id="PF08447">
    <property type="entry name" value="PAS_3"/>
    <property type="match status" value="1"/>
</dbReference>
<dbReference type="Pfam" id="PF00072">
    <property type="entry name" value="Response_reg"/>
    <property type="match status" value="1"/>
</dbReference>
<dbReference type="SUPFAM" id="SSF55874">
    <property type="entry name" value="ATPase domain of HSP90 chaperone/DNA topoisomerase II/histidine kinase"/>
    <property type="match status" value="1"/>
</dbReference>
<sequence length="978" mass="106032">MGGGRTAVTEPRPRRALSIRQLLAALLVVVLILSALLSVVTVLQVRTATDRTDAERQRVTSFRLSDQMRQSSNDLTRMVRLYVTTGDPRYREYYDEILEIRSGDAPRPKVYDSSFWDHVLANPDEEIETGPPASLVELMRRAQFSPAEFAALNASLRASNGLAVLELEVMDRVAPRIAQGVDEDYQQDVADQNELLVNAEYHRQKDIIMAAIDRFTALVDARTERRAAELRTRTNRLLAAQTAVLILLIGTLLGTLVVARRSIVRPLSKLAEATQRITRGDWSQRPTPAGVQELAQLAGDFNEMADAVQRDLAARRRAEREAREASNRLQTIADRVPGAVFQFHVDPDGAFSVRFASRHGSIHRVDGNQDVDFPGMARAVLPEDRGGWLDSMLAAARTGGTWQREYRIVAPDGGVRWMQGQALAQRNADGSADLYGYVADLTERKMLEADLRRAREDAEAADRAKSAFLAMMSHELRTPLVAVTGTLEILALSDLDPRQRELVDVAMGSARALLSVIGDVLDFSKIEAGFLDLSPTTVAVGPLVEDIAAQYRPVAGERGLALSAAIDDRLAPAHQVDAARLRQILGNLIGNALKFTREGGVEVAVDVLSGADGDAAQRLAFEVRDTGIGISEDDQRRLFKPFTQASIDNARSSEGTGLGLAIVRQLVEAMGGEVTLRSALERGTTVRVELALPIGAADEAEPGVGDRRLAFSGRRALPSRDAALQEGSLLLLVEDNPVNRQVLAGQLEAIGFRVDVAADAEEALALFAAGDYGLVFTDIQLPHVDGYELARRLRAAEEAAGAARVPLLALTASALQGERERCRDAGMDDVVTKPTTMDILAGTLRSWLPDVAWPEADESAESKGRGFQVPPAVDGSALEEMVAGDEELGAQILASYAESVREDLLGLTAALELGDREDLRRRAHQILGASRVVGAWAVADTAERMEHAALAEETGAADLEVLLHELRNALVAVMPAGR</sequence>
<evidence type="ECO:0000256" key="10">
    <source>
        <dbReference type="ARBA" id="ARBA00022840"/>
    </source>
</evidence>
<feature type="transmembrane region" description="Helical" evidence="17">
    <location>
        <begin position="22"/>
        <end position="43"/>
    </location>
</feature>
<evidence type="ECO:0000259" key="20">
    <source>
        <dbReference type="PROSITE" id="PS50113"/>
    </source>
</evidence>
<dbReference type="PROSITE" id="PS50113">
    <property type="entry name" value="PAC"/>
    <property type="match status" value="1"/>
</dbReference>
<protein>
    <recommendedName>
        <fullName evidence="3">histidine kinase</fullName>
        <ecNumber evidence="3">2.7.13.3</ecNumber>
    </recommendedName>
</protein>
<dbReference type="InterPro" id="IPR005467">
    <property type="entry name" value="His_kinase_dom"/>
</dbReference>
<evidence type="ECO:0000256" key="5">
    <source>
        <dbReference type="ARBA" id="ARBA00022519"/>
    </source>
</evidence>
<keyword evidence="5" id="KW-0997">Cell inner membrane</keyword>
<dbReference type="InterPro" id="IPR035965">
    <property type="entry name" value="PAS-like_dom_sf"/>
</dbReference>
<evidence type="ECO:0000259" key="22">
    <source>
        <dbReference type="PROSITE" id="PS50894"/>
    </source>
</evidence>
<evidence type="ECO:0000313" key="23">
    <source>
        <dbReference type="EMBL" id="UUY06183.1"/>
    </source>
</evidence>
<dbReference type="SMART" id="SM00388">
    <property type="entry name" value="HisKA"/>
    <property type="match status" value="1"/>
</dbReference>
<keyword evidence="9" id="KW-0418">Kinase</keyword>
<dbReference type="Gene3D" id="3.30.450.20">
    <property type="entry name" value="PAS domain"/>
    <property type="match status" value="1"/>
</dbReference>
<evidence type="ECO:0000256" key="13">
    <source>
        <dbReference type="ARBA" id="ARBA00023136"/>
    </source>
</evidence>
<dbReference type="Gene3D" id="1.10.287.130">
    <property type="match status" value="1"/>
</dbReference>
<dbReference type="InterPro" id="IPR036641">
    <property type="entry name" value="HPT_dom_sf"/>
</dbReference>
<dbReference type="InterPro" id="IPR011006">
    <property type="entry name" value="CheY-like_superfamily"/>
</dbReference>
<feature type="domain" description="PAC" evidence="20">
    <location>
        <begin position="402"/>
        <end position="453"/>
    </location>
</feature>
<feature type="modified residue" description="Phosphohistidine" evidence="14">
    <location>
        <position position="924"/>
    </location>
</feature>
<dbReference type="PANTHER" id="PTHR43047:SF64">
    <property type="entry name" value="HISTIDINE KINASE CONTAINING CHEY-HOMOLOGOUS RECEIVER DOMAIN AND PAS DOMAIN-RELATED"/>
    <property type="match status" value="1"/>
</dbReference>
<evidence type="ECO:0000256" key="7">
    <source>
        <dbReference type="ARBA" id="ARBA00022679"/>
    </source>
</evidence>
<evidence type="ECO:0000256" key="4">
    <source>
        <dbReference type="ARBA" id="ARBA00022475"/>
    </source>
</evidence>
<dbReference type="Gene3D" id="3.40.50.2300">
    <property type="match status" value="1"/>
</dbReference>
<comment type="subcellular location">
    <subcellularLocation>
        <location evidence="2">Cell inner membrane</location>
        <topology evidence="2">Multi-pass membrane protein</topology>
    </subcellularLocation>
</comment>
<dbReference type="SUPFAM" id="SSF47384">
    <property type="entry name" value="Homodimeric domain of signal transducing histidine kinase"/>
    <property type="match status" value="1"/>
</dbReference>
<keyword evidence="11 17" id="KW-1133">Transmembrane helix</keyword>
<dbReference type="InterPro" id="IPR036097">
    <property type="entry name" value="HisK_dim/P_sf"/>
</dbReference>
<evidence type="ECO:0000256" key="1">
    <source>
        <dbReference type="ARBA" id="ARBA00000085"/>
    </source>
</evidence>
<dbReference type="PRINTS" id="PR00344">
    <property type="entry name" value="BCTRLSENSOR"/>
</dbReference>
<keyword evidence="16" id="KW-0175">Coiled coil</keyword>
<dbReference type="InterPro" id="IPR036890">
    <property type="entry name" value="HATPase_C_sf"/>
</dbReference>
<proteinExistence type="predicted"/>
<keyword evidence="4" id="KW-1003">Cell membrane</keyword>
<evidence type="ECO:0000259" key="18">
    <source>
        <dbReference type="PROSITE" id="PS50109"/>
    </source>
</evidence>
<gene>
    <name evidence="23" type="ORF">LRS13_11925</name>
</gene>
<feature type="domain" description="Histidine kinase" evidence="18">
    <location>
        <begin position="471"/>
        <end position="694"/>
    </location>
</feature>
<dbReference type="SMART" id="SM00448">
    <property type="entry name" value="REC"/>
    <property type="match status" value="1"/>
</dbReference>
<dbReference type="InterPro" id="IPR008207">
    <property type="entry name" value="Sig_transdc_His_kin_Hpt_dom"/>
</dbReference>
<dbReference type="GO" id="GO:0005524">
    <property type="term" value="F:ATP binding"/>
    <property type="evidence" value="ECO:0007669"/>
    <property type="project" value="UniProtKB-KW"/>
</dbReference>
<dbReference type="RefSeq" id="WP_353866610.1">
    <property type="nucleotide sequence ID" value="NZ_CP088295.1"/>
</dbReference>
<dbReference type="InterPro" id="IPR001789">
    <property type="entry name" value="Sig_transdc_resp-reg_receiver"/>
</dbReference>
<keyword evidence="12" id="KW-0902">Two-component regulatory system</keyword>
<dbReference type="CDD" id="cd00082">
    <property type="entry name" value="HisKA"/>
    <property type="match status" value="1"/>
</dbReference>
<evidence type="ECO:0000256" key="14">
    <source>
        <dbReference type="PROSITE-ProRule" id="PRU00110"/>
    </source>
</evidence>
<dbReference type="Pfam" id="PF00672">
    <property type="entry name" value="HAMP"/>
    <property type="match status" value="1"/>
</dbReference>
<evidence type="ECO:0000256" key="17">
    <source>
        <dbReference type="SAM" id="Phobius"/>
    </source>
</evidence>
<evidence type="ECO:0000256" key="15">
    <source>
        <dbReference type="PROSITE-ProRule" id="PRU00169"/>
    </source>
</evidence>
<dbReference type="EMBL" id="CP088295">
    <property type="protein sequence ID" value="UUY06183.1"/>
    <property type="molecule type" value="Genomic_DNA"/>
</dbReference>
<dbReference type="CDD" id="cd17546">
    <property type="entry name" value="REC_hyHK_CKI1_RcsC-like"/>
    <property type="match status" value="1"/>
</dbReference>
<dbReference type="Gene3D" id="1.20.120.160">
    <property type="entry name" value="HPT domain"/>
    <property type="match status" value="1"/>
</dbReference>
<dbReference type="SUPFAM" id="SSF55785">
    <property type="entry name" value="PYP-like sensor domain (PAS domain)"/>
    <property type="match status" value="1"/>
</dbReference>
<dbReference type="Gene3D" id="3.30.565.10">
    <property type="entry name" value="Histidine kinase-like ATPase, C-terminal domain"/>
    <property type="match status" value="1"/>
</dbReference>
<reference evidence="24" key="1">
    <citation type="submission" date="2021-11" db="EMBL/GenBank/DDBJ databases">
        <title>Cultivation dependent microbiological survey of springs from the worlds oldest radium mine currently devoted to the extraction of radon-saturated water.</title>
        <authorList>
            <person name="Kapinusova G."/>
            <person name="Smrhova T."/>
            <person name="Strejcek M."/>
            <person name="Suman J."/>
            <person name="Jani K."/>
            <person name="Pajer P."/>
            <person name="Uhlik O."/>
        </authorList>
    </citation>
    <scope>NUCLEOTIDE SEQUENCE [LARGE SCALE GENOMIC DNA]</scope>
    <source>
        <strain evidence="24">J379</strain>
    </source>
</reference>
<dbReference type="Pfam" id="PF02518">
    <property type="entry name" value="HATPase_c"/>
    <property type="match status" value="1"/>
</dbReference>
<comment type="catalytic activity">
    <reaction evidence="1">
        <text>ATP + protein L-histidine = ADP + protein N-phospho-L-histidine.</text>
        <dbReference type="EC" id="2.7.13.3"/>
    </reaction>
</comment>
<evidence type="ECO:0000256" key="16">
    <source>
        <dbReference type="SAM" id="Coils"/>
    </source>
</evidence>
<keyword evidence="8 17" id="KW-0812">Transmembrane</keyword>
<dbReference type="Proteomes" id="UP001058860">
    <property type="component" value="Chromosome"/>
</dbReference>
<evidence type="ECO:0000256" key="11">
    <source>
        <dbReference type="ARBA" id="ARBA00022989"/>
    </source>
</evidence>
<dbReference type="CDD" id="cd00088">
    <property type="entry name" value="HPT"/>
    <property type="match status" value="1"/>
</dbReference>
<keyword evidence="6 15" id="KW-0597">Phosphoprotein</keyword>
<evidence type="ECO:0000256" key="9">
    <source>
        <dbReference type="ARBA" id="ARBA00022777"/>
    </source>
</evidence>
<feature type="domain" description="HAMP" evidence="21">
    <location>
        <begin position="261"/>
        <end position="313"/>
    </location>
</feature>
<dbReference type="InterPro" id="IPR004358">
    <property type="entry name" value="Sig_transdc_His_kin-like_C"/>
</dbReference>
<dbReference type="SMART" id="SM00387">
    <property type="entry name" value="HATPase_c"/>
    <property type="match status" value="1"/>
</dbReference>
<feature type="domain" description="HPt" evidence="22">
    <location>
        <begin position="885"/>
        <end position="978"/>
    </location>
</feature>
<organism evidence="23 24">
    <name type="scientific">Svornostia abyssi</name>
    <dbReference type="NCBI Taxonomy" id="2898438"/>
    <lineage>
        <taxon>Bacteria</taxon>
        <taxon>Bacillati</taxon>
        <taxon>Actinomycetota</taxon>
        <taxon>Thermoleophilia</taxon>
        <taxon>Solirubrobacterales</taxon>
        <taxon>Baekduiaceae</taxon>
        <taxon>Svornostia</taxon>
    </lineage>
</organism>
<dbReference type="InterPro" id="IPR013655">
    <property type="entry name" value="PAS_fold_3"/>
</dbReference>
<dbReference type="SMART" id="SM00304">
    <property type="entry name" value="HAMP"/>
    <property type="match status" value="1"/>
</dbReference>
<dbReference type="InterPro" id="IPR003660">
    <property type="entry name" value="HAMP_dom"/>
</dbReference>
<dbReference type="PROSITE" id="PS50894">
    <property type="entry name" value="HPT"/>
    <property type="match status" value="1"/>
</dbReference>
<keyword evidence="13 17" id="KW-0472">Membrane</keyword>
<dbReference type="PANTHER" id="PTHR43047">
    <property type="entry name" value="TWO-COMPONENT HISTIDINE PROTEIN KINASE"/>
    <property type="match status" value="1"/>
</dbReference>
<feature type="transmembrane region" description="Helical" evidence="17">
    <location>
        <begin position="238"/>
        <end position="259"/>
    </location>
</feature>
<dbReference type="PROSITE" id="PS50885">
    <property type="entry name" value="HAMP"/>
    <property type="match status" value="1"/>
</dbReference>
<keyword evidence="10 23" id="KW-0067">ATP-binding</keyword>
<evidence type="ECO:0000256" key="6">
    <source>
        <dbReference type="ARBA" id="ARBA00022553"/>
    </source>
</evidence>
<feature type="domain" description="Response regulatory" evidence="19">
    <location>
        <begin position="729"/>
        <end position="848"/>
    </location>
</feature>
<dbReference type="SUPFAM" id="SSF158472">
    <property type="entry name" value="HAMP domain-like"/>
    <property type="match status" value="1"/>
</dbReference>
<evidence type="ECO:0000259" key="21">
    <source>
        <dbReference type="PROSITE" id="PS50885"/>
    </source>
</evidence>
<accession>A0ABY5PNE3</accession>
<dbReference type="InterPro" id="IPR003661">
    <property type="entry name" value="HisK_dim/P_dom"/>
</dbReference>
<dbReference type="InterPro" id="IPR000700">
    <property type="entry name" value="PAS-assoc_C"/>
</dbReference>
<dbReference type="PROSITE" id="PS50109">
    <property type="entry name" value="HIS_KIN"/>
    <property type="match status" value="1"/>
</dbReference>
<dbReference type="CDD" id="cd06225">
    <property type="entry name" value="HAMP"/>
    <property type="match status" value="1"/>
</dbReference>
<dbReference type="PROSITE" id="PS50110">
    <property type="entry name" value="RESPONSE_REGULATORY"/>
    <property type="match status" value="1"/>
</dbReference>
<dbReference type="InterPro" id="IPR001610">
    <property type="entry name" value="PAC"/>
</dbReference>
<evidence type="ECO:0000313" key="24">
    <source>
        <dbReference type="Proteomes" id="UP001058860"/>
    </source>
</evidence>
<dbReference type="Pfam" id="PF00512">
    <property type="entry name" value="HisKA"/>
    <property type="match status" value="1"/>
</dbReference>
<dbReference type="Gene3D" id="6.10.340.10">
    <property type="match status" value="1"/>
</dbReference>
<dbReference type="Pfam" id="PF01627">
    <property type="entry name" value="Hpt"/>
    <property type="match status" value="1"/>
</dbReference>
<evidence type="ECO:0000256" key="8">
    <source>
        <dbReference type="ARBA" id="ARBA00022692"/>
    </source>
</evidence>
<dbReference type="CDD" id="cd16922">
    <property type="entry name" value="HATPase_EvgS-ArcB-TorS-like"/>
    <property type="match status" value="1"/>
</dbReference>
<evidence type="ECO:0000256" key="2">
    <source>
        <dbReference type="ARBA" id="ARBA00004429"/>
    </source>
</evidence>
<dbReference type="SUPFAM" id="SSF47226">
    <property type="entry name" value="Histidine-containing phosphotransfer domain, HPT domain"/>
    <property type="match status" value="1"/>
</dbReference>
<dbReference type="EC" id="2.7.13.3" evidence="3"/>
<keyword evidence="10 23" id="KW-0547">Nucleotide-binding</keyword>
<feature type="modified residue" description="4-aspartylphosphate" evidence="15">
    <location>
        <position position="778"/>
    </location>
</feature>
<name>A0ABY5PNE3_9ACTN</name>
<feature type="coiled-coil region" evidence="16">
    <location>
        <begin position="308"/>
        <end position="335"/>
    </location>
</feature>
<dbReference type="SUPFAM" id="SSF52172">
    <property type="entry name" value="CheY-like"/>
    <property type="match status" value="1"/>
</dbReference>
<keyword evidence="24" id="KW-1185">Reference proteome</keyword>
<dbReference type="InterPro" id="IPR003594">
    <property type="entry name" value="HATPase_dom"/>
</dbReference>
<evidence type="ECO:0000259" key="19">
    <source>
        <dbReference type="PROSITE" id="PS50110"/>
    </source>
</evidence>
<keyword evidence="7" id="KW-0808">Transferase</keyword>
<evidence type="ECO:0000256" key="3">
    <source>
        <dbReference type="ARBA" id="ARBA00012438"/>
    </source>
</evidence>
<evidence type="ECO:0000256" key="12">
    <source>
        <dbReference type="ARBA" id="ARBA00023012"/>
    </source>
</evidence>
<dbReference type="SMART" id="SM00086">
    <property type="entry name" value="PAC"/>
    <property type="match status" value="1"/>
</dbReference>